<dbReference type="Proteomes" id="UP001651050">
    <property type="component" value="Unassembled WGS sequence"/>
</dbReference>
<protein>
    <submittedName>
        <fullName evidence="3">DUF5979 domain-containing protein</fullName>
    </submittedName>
</protein>
<name>A0ABT0J437_9MICO</name>
<organism evidence="3 4">
    <name type="scientific">Isoptericola peretonis</name>
    <dbReference type="NCBI Taxonomy" id="2918523"/>
    <lineage>
        <taxon>Bacteria</taxon>
        <taxon>Bacillati</taxon>
        <taxon>Actinomycetota</taxon>
        <taxon>Actinomycetes</taxon>
        <taxon>Micrococcales</taxon>
        <taxon>Promicromonosporaceae</taxon>
        <taxon>Isoptericola</taxon>
    </lineage>
</organism>
<feature type="domain" description="Choice-of-anchor A" evidence="2">
    <location>
        <begin position="50"/>
        <end position="374"/>
    </location>
</feature>
<sequence>MRSRGTATGRRTASGVVAAALALGGTIGLGVQQAATAPPAVAAAEGNVNPFTSAGGFTVYAQRDAVIGNQELEGSLAAGRDLTVTQTAQWAVIQVAAGTADYTIPTVDGDPTRLLVGRYDPDTSRNVGQVNVTSRGATTPENVGTLKMVDRDLGPYETSARGESWVRVSLPGSNPPLIDATAQTYPADAEPPTGGNTSIFTKQTGDTQDVVAGYVEAEQDATTEESAECLATITDPDGQDAHHVTVAEDDGDRVVLDPLAADRPNVVPYELVANTSLLQFSPGSAVPGRENPLIIRVPAGTTHVHGLRVDPQGQYSPYILWDLSAVTGDVTVEHTGERIDGSIYAPFADVTVDAAPLDGQVIGRDVTLLGGEVHSFLFAGTVPCGEPRGTFEVTKELDGIAVGDLPDGTTFSVDWTATSPDGAVLGTGTLALPADGSPVSPRSVDGTTRTFPVGTVVTFEEQPPDDVPGWEWGPPTVSPNPVTITADGDAVVSATVTNTAERVEGTFEVTKSVTDGTDDPVLVPPGTTVTVHWSAAYPAGGGTEQGTIDLVAGDDGTFEPRGPVDGDGDPVTFPVGTEIVLDEVETPEAPEGFEWGDPSWSPSSTITIERDGQVVDADLTNLLSPTVVQDEAAFSVVKVLDVDGPVDPDLQFSIEYTFDPPGGPREGRQREIAVGDPVTVDTLLDGTPIPSGSTVWVREPEPLFDEGIVWEDPVLSVDGEPLTDPDEDGFYPFELVGGQTVALEVANVGRVPTGSFTLAKSLDGPAAEDVPEGLEFSVGWTATYADGATMSGTTSLAPDGEPVSPTDADGEPVEFPEGTTVTFDEADLPDLPGWDWGSPTITPSEITVGDGETAQVEVTNTATVEHGTFEVSKALEGAGPGDVSADAFEVDWEASLPDGSTADGVIQVPTDGTPAGPGRDFPVGTTVHVTEPEPSDDVLPPGWTWAVATWSPGSSLTIDEGTGTVEGTVTNSVAPATTLRVEKLVEGTDDVPDGTRFPVEYRVDDGPVQQGELVLGEPFVADDVPLGTTVTLREADPPGVEGATWGTPRWATAVHELEPDDEGWVVVHVDDEQLNAVTLTNTAGPDTPTAPGGELPETGFGGGTLPLLALGLLVLGVAARRLARAVDA</sequence>
<dbReference type="InterPro" id="IPR026588">
    <property type="entry name" value="Choice_anch_A"/>
</dbReference>
<evidence type="ECO:0000259" key="1">
    <source>
        <dbReference type="Pfam" id="PF19407"/>
    </source>
</evidence>
<accession>A0ABT0J437</accession>
<feature type="domain" description="DUF5979" evidence="1">
    <location>
        <begin position="979"/>
        <end position="1082"/>
    </location>
</feature>
<dbReference type="EMBL" id="JALQCY010000003">
    <property type="protein sequence ID" value="MCK9794238.1"/>
    <property type="molecule type" value="Genomic_DNA"/>
</dbReference>
<proteinExistence type="predicted"/>
<dbReference type="Pfam" id="PF20597">
    <property type="entry name" value="pAdhesive_15"/>
    <property type="match status" value="1"/>
</dbReference>
<gene>
    <name evidence="3" type="ORF">M1843_10835</name>
</gene>
<dbReference type="NCBIfam" id="TIGR04215">
    <property type="entry name" value="choice_anch_A"/>
    <property type="match status" value="1"/>
</dbReference>
<keyword evidence="4" id="KW-1185">Reference proteome</keyword>
<dbReference type="InterPro" id="IPR046022">
    <property type="entry name" value="DUF5979"/>
</dbReference>
<evidence type="ECO:0000313" key="4">
    <source>
        <dbReference type="Proteomes" id="UP001651050"/>
    </source>
</evidence>
<reference evidence="3 4" key="1">
    <citation type="submission" date="2022-02" db="EMBL/GenBank/DDBJ databases">
        <title>The car tank lid bacteriome: a reservoir of bacteria with potential in bioremediation of fuel.</title>
        <authorList>
            <person name="Vidal-Verdu A."/>
            <person name="Gomez-Martinez D."/>
            <person name="Latorre-Perez A."/>
            <person name="Pereto J."/>
            <person name="Porcar M."/>
        </authorList>
    </citation>
    <scope>NUCLEOTIDE SEQUENCE [LARGE SCALE GENOMIC DNA]</scope>
    <source>
        <strain evidence="3 4">4D.3</strain>
    </source>
</reference>
<evidence type="ECO:0000313" key="3">
    <source>
        <dbReference type="EMBL" id="MCK9794238.1"/>
    </source>
</evidence>
<feature type="domain" description="DUF5979" evidence="1">
    <location>
        <begin position="634"/>
        <end position="747"/>
    </location>
</feature>
<dbReference type="RefSeq" id="WP_416344085.1">
    <property type="nucleotide sequence ID" value="NZ_JALQCY010000003.1"/>
</dbReference>
<feature type="domain" description="DUF5979" evidence="1">
    <location>
        <begin position="756"/>
        <end position="863"/>
    </location>
</feature>
<dbReference type="Pfam" id="PF19407">
    <property type="entry name" value="DUF5979"/>
    <property type="match status" value="6"/>
</dbReference>
<feature type="domain" description="DUF5979" evidence="1">
    <location>
        <begin position="869"/>
        <end position="973"/>
    </location>
</feature>
<feature type="domain" description="DUF5979" evidence="1">
    <location>
        <begin position="391"/>
        <end position="500"/>
    </location>
</feature>
<feature type="domain" description="DUF5979" evidence="1">
    <location>
        <begin position="507"/>
        <end position="621"/>
    </location>
</feature>
<comment type="caution">
    <text evidence="3">The sequence shown here is derived from an EMBL/GenBank/DDBJ whole genome shotgun (WGS) entry which is preliminary data.</text>
</comment>
<evidence type="ECO:0000259" key="2">
    <source>
        <dbReference type="Pfam" id="PF20597"/>
    </source>
</evidence>